<comment type="caution">
    <text evidence="2">The sequence shown here is derived from an EMBL/GenBank/DDBJ whole genome shotgun (WGS) entry which is preliminary data.</text>
</comment>
<feature type="compositionally biased region" description="Basic and acidic residues" evidence="1">
    <location>
        <begin position="139"/>
        <end position="149"/>
    </location>
</feature>
<sequence length="187" mass="21012">MNVTSPCLTDAETDKRLVQGHLRLSFPDHKTRHSQQRTLRGVTEPGPCEVKEMAEKAAAGKLGILSHYRQEEPESGSDLENIDELFHIVNIEDRQDCRWDEIDNFLKPDGLSEQNDFSSSEDVSDIETGGDGSSEVESAVERTTSRGGDDVTEPQVMRWHLIITGIGFTTLRCQQSLAKSWLQRRKA</sequence>
<proteinExistence type="predicted"/>
<evidence type="ECO:0000313" key="3">
    <source>
        <dbReference type="Proteomes" id="UP001066276"/>
    </source>
</evidence>
<evidence type="ECO:0000313" key="2">
    <source>
        <dbReference type="EMBL" id="KAJ1185787.1"/>
    </source>
</evidence>
<feature type="compositionally biased region" description="Polar residues" evidence="1">
    <location>
        <begin position="112"/>
        <end position="121"/>
    </location>
</feature>
<dbReference type="EMBL" id="JANPWB010000005">
    <property type="protein sequence ID" value="KAJ1185787.1"/>
    <property type="molecule type" value="Genomic_DNA"/>
</dbReference>
<keyword evidence="3" id="KW-1185">Reference proteome</keyword>
<reference evidence="2" key="1">
    <citation type="journal article" date="2022" name="bioRxiv">
        <title>Sequencing and chromosome-scale assembly of the giantPleurodeles waltlgenome.</title>
        <authorList>
            <person name="Brown T."/>
            <person name="Elewa A."/>
            <person name="Iarovenko S."/>
            <person name="Subramanian E."/>
            <person name="Araus A.J."/>
            <person name="Petzold A."/>
            <person name="Susuki M."/>
            <person name="Suzuki K.-i.T."/>
            <person name="Hayashi T."/>
            <person name="Toyoda A."/>
            <person name="Oliveira C."/>
            <person name="Osipova E."/>
            <person name="Leigh N.D."/>
            <person name="Simon A."/>
            <person name="Yun M.H."/>
        </authorList>
    </citation>
    <scope>NUCLEOTIDE SEQUENCE</scope>
    <source>
        <strain evidence="2">20211129_DDA</strain>
        <tissue evidence="2">Liver</tissue>
    </source>
</reference>
<dbReference type="AlphaFoldDB" id="A0AAV7UA31"/>
<gene>
    <name evidence="2" type="ORF">NDU88_002574</name>
</gene>
<accession>A0AAV7UA31</accession>
<evidence type="ECO:0000256" key="1">
    <source>
        <dbReference type="SAM" id="MobiDB-lite"/>
    </source>
</evidence>
<feature type="region of interest" description="Disordered" evidence="1">
    <location>
        <begin position="110"/>
        <end position="151"/>
    </location>
</feature>
<protein>
    <submittedName>
        <fullName evidence="2">Uncharacterized protein</fullName>
    </submittedName>
</protein>
<dbReference type="Proteomes" id="UP001066276">
    <property type="component" value="Chromosome 3_1"/>
</dbReference>
<name>A0AAV7UA31_PLEWA</name>
<organism evidence="2 3">
    <name type="scientific">Pleurodeles waltl</name>
    <name type="common">Iberian ribbed newt</name>
    <dbReference type="NCBI Taxonomy" id="8319"/>
    <lineage>
        <taxon>Eukaryota</taxon>
        <taxon>Metazoa</taxon>
        <taxon>Chordata</taxon>
        <taxon>Craniata</taxon>
        <taxon>Vertebrata</taxon>
        <taxon>Euteleostomi</taxon>
        <taxon>Amphibia</taxon>
        <taxon>Batrachia</taxon>
        <taxon>Caudata</taxon>
        <taxon>Salamandroidea</taxon>
        <taxon>Salamandridae</taxon>
        <taxon>Pleurodelinae</taxon>
        <taxon>Pleurodeles</taxon>
    </lineage>
</organism>